<proteinExistence type="predicted"/>
<organism evidence="1 2">
    <name type="scientific">Lentzea pudingi</name>
    <dbReference type="NCBI Taxonomy" id="1789439"/>
    <lineage>
        <taxon>Bacteria</taxon>
        <taxon>Bacillati</taxon>
        <taxon>Actinomycetota</taxon>
        <taxon>Actinomycetes</taxon>
        <taxon>Pseudonocardiales</taxon>
        <taxon>Pseudonocardiaceae</taxon>
        <taxon>Lentzea</taxon>
    </lineage>
</organism>
<keyword evidence="2" id="KW-1185">Reference proteome</keyword>
<dbReference type="Proteomes" id="UP000597656">
    <property type="component" value="Unassembled WGS sequence"/>
</dbReference>
<reference evidence="2" key="1">
    <citation type="journal article" date="2019" name="Int. J. Syst. Evol. Microbiol.">
        <title>The Global Catalogue of Microorganisms (GCM) 10K type strain sequencing project: providing services to taxonomists for standard genome sequencing and annotation.</title>
        <authorList>
            <consortium name="The Broad Institute Genomics Platform"/>
            <consortium name="The Broad Institute Genome Sequencing Center for Infectious Disease"/>
            <person name="Wu L."/>
            <person name="Ma J."/>
        </authorList>
    </citation>
    <scope>NUCLEOTIDE SEQUENCE [LARGE SCALE GENOMIC DNA]</scope>
    <source>
        <strain evidence="2">CGMCC 4.7319</strain>
    </source>
</reference>
<comment type="caution">
    <text evidence="1">The sequence shown here is derived from an EMBL/GenBank/DDBJ whole genome shotgun (WGS) entry which is preliminary data.</text>
</comment>
<protein>
    <submittedName>
        <fullName evidence="1">Uncharacterized protein</fullName>
    </submittedName>
</protein>
<accession>A0ABQ2IW31</accession>
<evidence type="ECO:0000313" key="1">
    <source>
        <dbReference type="EMBL" id="GGN29069.1"/>
    </source>
</evidence>
<gene>
    <name evidence="1" type="ORF">GCM10011609_85850</name>
</gene>
<evidence type="ECO:0000313" key="2">
    <source>
        <dbReference type="Proteomes" id="UP000597656"/>
    </source>
</evidence>
<sequence>MPSRVDDRILHNVVGQVEEHDVNVSELTDVSAVFGPRAACQPAGGGSYQVVMAVA</sequence>
<dbReference type="EMBL" id="BMNC01000029">
    <property type="protein sequence ID" value="GGN29069.1"/>
    <property type="molecule type" value="Genomic_DNA"/>
</dbReference>
<name>A0ABQ2IW31_9PSEU</name>